<dbReference type="CDD" id="cd02440">
    <property type="entry name" value="AdoMet_MTases"/>
    <property type="match status" value="1"/>
</dbReference>
<comment type="caution">
    <text evidence="4">The sequence shown here is derived from an EMBL/GenBank/DDBJ whole genome shotgun (WGS) entry which is preliminary data.</text>
</comment>
<dbReference type="NCBIfam" id="TIGR00417">
    <property type="entry name" value="speE"/>
    <property type="match status" value="1"/>
</dbReference>
<keyword evidence="2" id="KW-0808">Transferase</keyword>
<evidence type="ECO:0000259" key="3">
    <source>
        <dbReference type="PROSITE" id="PS51006"/>
    </source>
</evidence>
<dbReference type="InterPro" id="IPR030374">
    <property type="entry name" value="PABS"/>
</dbReference>
<dbReference type="GO" id="GO:0005829">
    <property type="term" value="C:cytosol"/>
    <property type="evidence" value="ECO:0007669"/>
    <property type="project" value="TreeGrafter"/>
</dbReference>
<dbReference type="InterPro" id="IPR037163">
    <property type="entry name" value="Spermidine_synt_N_sf"/>
</dbReference>
<proteinExistence type="inferred from homology"/>
<dbReference type="Pfam" id="PF17284">
    <property type="entry name" value="Spermine_synt_N"/>
    <property type="match status" value="1"/>
</dbReference>
<dbReference type="PROSITE" id="PS51006">
    <property type="entry name" value="PABS_2"/>
    <property type="match status" value="1"/>
</dbReference>
<evidence type="ECO:0000256" key="1">
    <source>
        <dbReference type="ARBA" id="ARBA00007867"/>
    </source>
</evidence>
<sequence length="297" mass="33827">MSNWQYNNWYVEAFGEEGTSFGLAIKQKLHEEKTPFQKIEIYDTERFGKLLALDGCIMLTERDNFLYHEMMTHPALFSHPKPEKVVIIGGGDCGTLKEVLQHPEVKSAWQIEIDERVTQLAQQYFPDLCILNNDPRATLLFEDGMRWIESRAAESVDLIIIDSTDPAGPAAGLFSADFYGNCFQILSPNGILVLQSESPILHANSIIADMHRNLKSSGFSQSITLPFPQPVYPSGWWSSTMAVKLNDIDPIKPDFFAHFREQDSKHKKFQTLYYNHEIHKAALAQPEFLKSALHIDH</sequence>
<dbReference type="InterPro" id="IPR001045">
    <property type="entry name" value="Spermi_synthase"/>
</dbReference>
<dbReference type="Gene3D" id="2.30.140.10">
    <property type="entry name" value="Spermidine synthase, tetramerisation domain"/>
    <property type="match status" value="1"/>
</dbReference>
<dbReference type="InterPro" id="IPR029063">
    <property type="entry name" value="SAM-dependent_MTases_sf"/>
</dbReference>
<dbReference type="HAMAP" id="MF_00198">
    <property type="entry name" value="Spermidine_synth"/>
    <property type="match status" value="1"/>
</dbReference>
<evidence type="ECO:0000313" key="4">
    <source>
        <dbReference type="EMBL" id="GAG70569.1"/>
    </source>
</evidence>
<reference evidence="4" key="1">
    <citation type="journal article" date="2014" name="Front. Microbiol.">
        <title>High frequency of phylogenetically diverse reductive dehalogenase-homologous genes in deep subseafloor sedimentary metagenomes.</title>
        <authorList>
            <person name="Kawai M."/>
            <person name="Futagami T."/>
            <person name="Toyoda A."/>
            <person name="Takaki Y."/>
            <person name="Nishi S."/>
            <person name="Hori S."/>
            <person name="Arai W."/>
            <person name="Tsubouchi T."/>
            <person name="Morono Y."/>
            <person name="Uchiyama I."/>
            <person name="Ito T."/>
            <person name="Fujiyama A."/>
            <person name="Inagaki F."/>
            <person name="Takami H."/>
        </authorList>
    </citation>
    <scope>NUCLEOTIDE SEQUENCE</scope>
    <source>
        <strain evidence="4">Expedition CK06-06</strain>
    </source>
</reference>
<dbReference type="GO" id="GO:0008295">
    <property type="term" value="P:spermidine biosynthetic process"/>
    <property type="evidence" value="ECO:0007669"/>
    <property type="project" value="TreeGrafter"/>
</dbReference>
<name>X0ZMH0_9ZZZZ</name>
<dbReference type="NCBIfam" id="NF002010">
    <property type="entry name" value="PRK00811.1"/>
    <property type="match status" value="1"/>
</dbReference>
<dbReference type="SUPFAM" id="SSF53335">
    <property type="entry name" value="S-adenosyl-L-methionine-dependent methyltransferases"/>
    <property type="match status" value="1"/>
</dbReference>
<dbReference type="Gene3D" id="3.40.50.150">
    <property type="entry name" value="Vaccinia Virus protein VP39"/>
    <property type="match status" value="1"/>
</dbReference>
<dbReference type="InterPro" id="IPR035246">
    <property type="entry name" value="Spermidine_synt_N"/>
</dbReference>
<gene>
    <name evidence="4" type="ORF">S01H4_15613</name>
</gene>
<dbReference type="EMBL" id="BART01006840">
    <property type="protein sequence ID" value="GAG70569.1"/>
    <property type="molecule type" value="Genomic_DNA"/>
</dbReference>
<dbReference type="GO" id="GO:0004766">
    <property type="term" value="F:spermidine synthase activity"/>
    <property type="evidence" value="ECO:0007669"/>
    <property type="project" value="TreeGrafter"/>
</dbReference>
<feature type="domain" description="PABS" evidence="3">
    <location>
        <begin position="7"/>
        <end position="244"/>
    </location>
</feature>
<comment type="similarity">
    <text evidence="1">Belongs to the spermidine/spermine synthase family.</text>
</comment>
<dbReference type="InterPro" id="IPR030373">
    <property type="entry name" value="PABS_CS"/>
</dbReference>
<dbReference type="PANTHER" id="PTHR11558">
    <property type="entry name" value="SPERMIDINE/SPERMINE SYNTHASE"/>
    <property type="match status" value="1"/>
</dbReference>
<protein>
    <recommendedName>
        <fullName evidence="3">PABS domain-containing protein</fullName>
    </recommendedName>
</protein>
<dbReference type="PROSITE" id="PS01330">
    <property type="entry name" value="PABS_1"/>
    <property type="match status" value="1"/>
</dbReference>
<dbReference type="Pfam" id="PF01564">
    <property type="entry name" value="Spermine_synth"/>
    <property type="match status" value="1"/>
</dbReference>
<evidence type="ECO:0000256" key="2">
    <source>
        <dbReference type="ARBA" id="ARBA00022679"/>
    </source>
</evidence>
<dbReference type="AlphaFoldDB" id="X0ZMH0"/>
<accession>X0ZMH0</accession>
<organism evidence="4">
    <name type="scientific">marine sediment metagenome</name>
    <dbReference type="NCBI Taxonomy" id="412755"/>
    <lineage>
        <taxon>unclassified sequences</taxon>
        <taxon>metagenomes</taxon>
        <taxon>ecological metagenomes</taxon>
    </lineage>
</organism>
<dbReference type="PANTHER" id="PTHR11558:SF11">
    <property type="entry name" value="SPERMIDINE SYNTHASE"/>
    <property type="match status" value="1"/>
</dbReference>